<dbReference type="SMART" id="SM00028">
    <property type="entry name" value="TPR"/>
    <property type="match status" value="3"/>
</dbReference>
<accession>A0A250X3I3</accession>
<keyword evidence="1" id="KW-0175">Coiled coil</keyword>
<dbReference type="InterPro" id="IPR019734">
    <property type="entry name" value="TPR_rpt"/>
</dbReference>
<feature type="region of interest" description="Disordered" evidence="2">
    <location>
        <begin position="385"/>
        <end position="427"/>
    </location>
</feature>
<dbReference type="Proteomes" id="UP000232323">
    <property type="component" value="Unassembled WGS sequence"/>
</dbReference>
<organism evidence="4 5">
    <name type="scientific">Chlamydomonas eustigma</name>
    <dbReference type="NCBI Taxonomy" id="1157962"/>
    <lineage>
        <taxon>Eukaryota</taxon>
        <taxon>Viridiplantae</taxon>
        <taxon>Chlorophyta</taxon>
        <taxon>core chlorophytes</taxon>
        <taxon>Chlorophyceae</taxon>
        <taxon>CS clade</taxon>
        <taxon>Chlamydomonadales</taxon>
        <taxon>Chlamydomonadaceae</taxon>
        <taxon>Chlamydomonas</taxon>
    </lineage>
</organism>
<name>A0A250X3I3_9CHLO</name>
<dbReference type="InterPro" id="IPR011990">
    <property type="entry name" value="TPR-like_helical_dom_sf"/>
</dbReference>
<dbReference type="PANTHER" id="PTHR48313">
    <property type="entry name" value="TPR_REGION DOMAIN-CONTAINING PROTEIN"/>
    <property type="match status" value="1"/>
</dbReference>
<dbReference type="EMBL" id="BEGY01000024">
    <property type="protein sequence ID" value="GAX77330.1"/>
    <property type="molecule type" value="Genomic_DNA"/>
</dbReference>
<keyword evidence="3" id="KW-0812">Transmembrane</keyword>
<keyword evidence="5" id="KW-1185">Reference proteome</keyword>
<dbReference type="OrthoDB" id="245563at2759"/>
<evidence type="ECO:0000313" key="5">
    <source>
        <dbReference type="Proteomes" id="UP000232323"/>
    </source>
</evidence>
<proteinExistence type="predicted"/>
<comment type="caution">
    <text evidence="4">The sequence shown here is derived from an EMBL/GenBank/DDBJ whole genome shotgun (WGS) entry which is preliminary data.</text>
</comment>
<feature type="coiled-coil region" evidence="1">
    <location>
        <begin position="64"/>
        <end position="125"/>
    </location>
</feature>
<gene>
    <name evidence="4" type="ORF">CEUSTIGMA_g4776.t1</name>
</gene>
<evidence type="ECO:0000256" key="3">
    <source>
        <dbReference type="SAM" id="Phobius"/>
    </source>
</evidence>
<dbReference type="SUPFAM" id="SSF48452">
    <property type="entry name" value="TPR-like"/>
    <property type="match status" value="1"/>
</dbReference>
<evidence type="ECO:0000256" key="2">
    <source>
        <dbReference type="SAM" id="MobiDB-lite"/>
    </source>
</evidence>
<sequence length="626" mass="67801">MNMDPKAAAIAMEQMKKMSPEQMQEMMRMAQMNPDMMRQAMNQMNNMRPDDWARASEHISNMSASDLQRQAAQAQQQLHGQQQYVLNASKQLKAEGNALHNSGKYKAAAEKYERAKENVKSFESTEAVELQRSCMLNLSSCYLNLKEYSKCIQECSQVLDGDRDNLKALYRRGQAYLSLSKWGDSASDLERAVRLSNHDPDQQRLIREKLQQAQDQLSSLYKGGVIIEDVTEEVSTSSSSAPAPVADVRVVNNGAPSISGTRTTPADSGYKDMAAEAARMMSMNPEMAKIAAEMMKNMPPEQLAAMTEQAGLPGGMKVTPEMARMAADSLSSMSPEDISRMAEASSTASGAGVPQLSPEMQNMASEMMSKMSIEDMKKMQEMASNMGLPGSSVAPSASATGHSTGRADDASSLMMSQSNASTSIPAALSPNMAKMAAEMMGKMKPDELAQMTEMAAKMGSTTGFPGSPGMPQMTPDMVKMASQMMANMKPEDMEKMSKMAASMGMPGPGGAMPSNMDMGDMAAKMNDPAFMESAMAMMKNMDEASISNMMMSSGMCKSKEQAEAMAKQMKGMNDSQMKMMLKAAQVVQSGAKVVQKTKDFILSKGALLLALLLLLIAVILRFFGVM</sequence>
<evidence type="ECO:0000313" key="4">
    <source>
        <dbReference type="EMBL" id="GAX77330.1"/>
    </source>
</evidence>
<feature type="transmembrane region" description="Helical" evidence="3">
    <location>
        <begin position="605"/>
        <end position="623"/>
    </location>
</feature>
<evidence type="ECO:0000256" key="1">
    <source>
        <dbReference type="SAM" id="Coils"/>
    </source>
</evidence>
<reference evidence="4 5" key="1">
    <citation type="submission" date="2017-08" db="EMBL/GenBank/DDBJ databases">
        <title>Acidophilic green algal genome provides insights into adaptation to an acidic environment.</title>
        <authorList>
            <person name="Hirooka S."/>
            <person name="Hirose Y."/>
            <person name="Kanesaki Y."/>
            <person name="Higuchi S."/>
            <person name="Fujiwara T."/>
            <person name="Onuma R."/>
            <person name="Era A."/>
            <person name="Ohbayashi R."/>
            <person name="Uzuka A."/>
            <person name="Nozaki H."/>
            <person name="Yoshikawa H."/>
            <person name="Miyagishima S.Y."/>
        </authorList>
    </citation>
    <scope>NUCLEOTIDE SEQUENCE [LARGE SCALE GENOMIC DNA]</scope>
    <source>
        <strain evidence="4 5">NIES-2499</strain>
    </source>
</reference>
<feature type="compositionally biased region" description="Polar residues" evidence="2">
    <location>
        <begin position="393"/>
        <end position="403"/>
    </location>
</feature>
<keyword evidence="3" id="KW-0472">Membrane</keyword>
<dbReference type="PANTHER" id="PTHR48313:SF1">
    <property type="entry name" value="OUTER ENVELOPE PROTEIN 61"/>
    <property type="match status" value="1"/>
</dbReference>
<dbReference type="STRING" id="1157962.A0A250X3I3"/>
<dbReference type="Gene3D" id="1.25.40.10">
    <property type="entry name" value="Tetratricopeptide repeat domain"/>
    <property type="match status" value="1"/>
</dbReference>
<protein>
    <submittedName>
        <fullName evidence="4">Uncharacterized protein</fullName>
    </submittedName>
</protein>
<dbReference type="AlphaFoldDB" id="A0A250X3I3"/>
<feature type="compositionally biased region" description="Polar residues" evidence="2">
    <location>
        <begin position="413"/>
        <end position="424"/>
    </location>
</feature>
<keyword evidence="3" id="KW-1133">Transmembrane helix</keyword>